<evidence type="ECO:0000313" key="1">
    <source>
        <dbReference type="EMBL" id="EMD34746.1"/>
    </source>
</evidence>
<gene>
    <name evidence="1" type="ORF">CERSUDRAFT_125305</name>
</gene>
<name>M2R7R8_CERS8</name>
<dbReference type="EMBL" id="KB445802">
    <property type="protein sequence ID" value="EMD34746.1"/>
    <property type="molecule type" value="Genomic_DNA"/>
</dbReference>
<dbReference type="Proteomes" id="UP000016930">
    <property type="component" value="Unassembled WGS sequence"/>
</dbReference>
<dbReference type="AlphaFoldDB" id="M2R7R8"/>
<keyword evidence="2" id="KW-1185">Reference proteome</keyword>
<proteinExistence type="predicted"/>
<reference evidence="1 2" key="1">
    <citation type="journal article" date="2012" name="Proc. Natl. Acad. Sci. U.S.A.">
        <title>Comparative genomics of Ceriporiopsis subvermispora and Phanerochaete chrysosporium provide insight into selective ligninolysis.</title>
        <authorList>
            <person name="Fernandez-Fueyo E."/>
            <person name="Ruiz-Duenas F.J."/>
            <person name="Ferreira P."/>
            <person name="Floudas D."/>
            <person name="Hibbett D.S."/>
            <person name="Canessa P."/>
            <person name="Larrondo L.F."/>
            <person name="James T.Y."/>
            <person name="Seelenfreund D."/>
            <person name="Lobos S."/>
            <person name="Polanco R."/>
            <person name="Tello M."/>
            <person name="Honda Y."/>
            <person name="Watanabe T."/>
            <person name="Watanabe T."/>
            <person name="Ryu J.S."/>
            <person name="Kubicek C.P."/>
            <person name="Schmoll M."/>
            <person name="Gaskell J."/>
            <person name="Hammel K.E."/>
            <person name="St John F.J."/>
            <person name="Vanden Wymelenberg A."/>
            <person name="Sabat G."/>
            <person name="Splinter BonDurant S."/>
            <person name="Syed K."/>
            <person name="Yadav J.S."/>
            <person name="Doddapaneni H."/>
            <person name="Subramanian V."/>
            <person name="Lavin J.L."/>
            <person name="Oguiza J.A."/>
            <person name="Perez G."/>
            <person name="Pisabarro A.G."/>
            <person name="Ramirez L."/>
            <person name="Santoyo F."/>
            <person name="Master E."/>
            <person name="Coutinho P.M."/>
            <person name="Henrissat B."/>
            <person name="Lombard V."/>
            <person name="Magnuson J.K."/>
            <person name="Kuees U."/>
            <person name="Hori C."/>
            <person name="Igarashi K."/>
            <person name="Samejima M."/>
            <person name="Held B.W."/>
            <person name="Barry K.W."/>
            <person name="LaButti K.M."/>
            <person name="Lapidus A."/>
            <person name="Lindquist E.A."/>
            <person name="Lucas S.M."/>
            <person name="Riley R."/>
            <person name="Salamov A.A."/>
            <person name="Hoffmeister D."/>
            <person name="Schwenk D."/>
            <person name="Hadar Y."/>
            <person name="Yarden O."/>
            <person name="de Vries R.P."/>
            <person name="Wiebenga A."/>
            <person name="Stenlid J."/>
            <person name="Eastwood D."/>
            <person name="Grigoriev I.V."/>
            <person name="Berka R.M."/>
            <person name="Blanchette R.A."/>
            <person name="Kersten P."/>
            <person name="Martinez A.T."/>
            <person name="Vicuna R."/>
            <person name="Cullen D."/>
        </authorList>
    </citation>
    <scope>NUCLEOTIDE SEQUENCE [LARGE SCALE GENOMIC DNA]</scope>
    <source>
        <strain evidence="1 2">B</strain>
    </source>
</reference>
<dbReference type="HOGENOM" id="CLU_348505_0_0_1"/>
<sequence length="809" mass="91496">MVTGFHYPYIMLFFSAHVRQISTSALGIRNGPRRMVIESKKVWVFPSMTRDETSRGGSSWECAWLALNATPQTRLARVAVALGVTWETMRFHSWIPLHLIGFQLNNADLGGYVSNLWTLAIHYPVRHLVLQANSNQYPQFTIPKLLPHFTLDLLHAHRPIDLTFKFSYDRRMLDCLQGLLEAGISHINHFVLYFEIDLIERNMGLTSQVMQILLDDVPGELVKSTQRKPAGMLGFVSYGDQPLTEETSDCTVSQRWITTEPDVLVTCTSNKCGTVGIHAQTTKWTRVSSLSTCENVVTCKFVTIGRKKNGTEIYRKRFDILPLMGAVLRHYIIGSVRLYPRFAVSDYLRTKQHHLLAFMRVSHTLYAAGLNSLLHTVVLNQPKTIQGFHTFMFSDPSIRFPLVREIYVGWFPLYLDIFPIGFGLDDSVGSDDEAEIAGDQIRVEEEERAAVSMAIDVLELQICKAEDFFSRQPRLANAILSMEHLKVLAVSGMERTITQIARGLRGTDSTAQVVRKLRTSLRACYLGGGPYTRFDDALLAHSAGSLTHLVLNSVALLPETCHIQFPRLECLAARQGLQSCRYISTLVHMCPNLRTRLHNKQSVGKDWTISVIMCPRGLIARCALSPPQYTTDLLWAHQPRDLTFHIRSDNQMIKCLKGVPEGISHLDHLTLHLTFEFESSSRTTNKHAKLIEKFASLLKSLCRRVSIDYLELNVVFEDRSIMVLTISRTKFTALSNTFATILREKLPNELVTACSSLQHILYSEKILALPCARYLWSVPSDGDHMVVALHRVSKVEADAVKGAYDMFED</sequence>
<evidence type="ECO:0000313" key="2">
    <source>
        <dbReference type="Proteomes" id="UP000016930"/>
    </source>
</evidence>
<organism evidence="1 2">
    <name type="scientific">Ceriporiopsis subvermispora (strain B)</name>
    <name type="common">White-rot fungus</name>
    <name type="synonym">Gelatoporia subvermispora</name>
    <dbReference type="NCBI Taxonomy" id="914234"/>
    <lineage>
        <taxon>Eukaryota</taxon>
        <taxon>Fungi</taxon>
        <taxon>Dikarya</taxon>
        <taxon>Basidiomycota</taxon>
        <taxon>Agaricomycotina</taxon>
        <taxon>Agaricomycetes</taxon>
        <taxon>Polyporales</taxon>
        <taxon>Gelatoporiaceae</taxon>
        <taxon>Gelatoporia</taxon>
    </lineage>
</organism>
<protein>
    <submittedName>
        <fullName evidence="1">Uncharacterized protein</fullName>
    </submittedName>
</protein>
<accession>M2R7R8</accession>